<keyword evidence="5" id="KW-1185">Reference proteome</keyword>
<sequence length="295" mass="32675">MSGLRLMAIHAHPDDESSKGAATTAKYAAEGNDVLVLTCTGGERGDIINPAMDKPGIVENMAEVRHEEMARAAAALGVQHQWLGYVDSGLPEGTPEEIENLLPEGCFAKLGDDNAAQAMVKAIRDFRPHVIVTYDENGGYPHPDHLMVHRASMIAWEKAGDADYHPELGQPWEPLKLYYTHGFVFQRMKLFHDELLAAGKPSPYAPMMARWDTTFGDIMSRVTTQVECGDYFEQREAALRAHATQIDPAGAFLITPAADQRRLWPTEEFELARTRVATDLPETDLFAGIQEKEEA</sequence>
<dbReference type="Gene3D" id="3.40.50.10320">
    <property type="entry name" value="LmbE-like"/>
    <property type="match status" value="1"/>
</dbReference>
<dbReference type="EC" id="3.5.1.115" evidence="2"/>
<dbReference type="AlphaFoldDB" id="A0A540R582"/>
<dbReference type="InterPro" id="IPR003737">
    <property type="entry name" value="GlcNAc_PI_deacetylase-related"/>
</dbReference>
<dbReference type="Proteomes" id="UP000318080">
    <property type="component" value="Unassembled WGS sequence"/>
</dbReference>
<dbReference type="HAMAP" id="MF_01482">
    <property type="entry name" value="Mca"/>
    <property type="match status" value="1"/>
</dbReference>
<keyword evidence="2" id="KW-0378">Hydrolase</keyword>
<reference evidence="4 5" key="1">
    <citation type="submission" date="2019-06" db="EMBL/GenBank/DDBJ databases">
        <title>Draft genome of C. phoceense Strain 272.</title>
        <authorList>
            <person name="Pacheco L.G.C."/>
            <person name="Barberis C.M."/>
            <person name="Almuzara M.N."/>
            <person name="Traglia G.M."/>
            <person name="Santos C.S."/>
            <person name="Rocha D.J.P.G."/>
            <person name="Aguiar E.R.G.R."/>
            <person name="Vay C.A."/>
        </authorList>
    </citation>
    <scope>NUCLEOTIDE SEQUENCE [LARGE SCALE GENOMIC DNA]</scope>
    <source>
        <strain evidence="4 5">272</strain>
    </source>
</reference>
<comment type="caution">
    <text evidence="4">The sequence shown here is derived from an EMBL/GenBank/DDBJ whole genome shotgun (WGS) entry which is preliminary data.</text>
</comment>
<name>A0A540R582_9CORY</name>
<evidence type="ECO:0000256" key="3">
    <source>
        <dbReference type="SAM" id="MobiDB-lite"/>
    </source>
</evidence>
<dbReference type="GO" id="GO:0010126">
    <property type="term" value="P:mycothiol metabolic process"/>
    <property type="evidence" value="ECO:0007669"/>
    <property type="project" value="UniProtKB-UniRule"/>
</dbReference>
<keyword evidence="1 2" id="KW-0862">Zinc</keyword>
<dbReference type="SUPFAM" id="SSF102588">
    <property type="entry name" value="LmbE-like"/>
    <property type="match status" value="1"/>
</dbReference>
<dbReference type="GO" id="GO:0016811">
    <property type="term" value="F:hydrolase activity, acting on carbon-nitrogen (but not peptide) bonds, in linear amides"/>
    <property type="evidence" value="ECO:0007669"/>
    <property type="project" value="TreeGrafter"/>
</dbReference>
<comment type="catalytic activity">
    <reaction evidence="2">
        <text>mycothiol S-conjugate + H2O = an N-acetyl-L-cysteine-S-conjugate + 1D-myo-inositol 2-amino-2-deoxy-alpha-D-glucopyranoside</text>
        <dbReference type="Rhea" id="RHEA:36543"/>
        <dbReference type="ChEBI" id="CHEBI:15377"/>
        <dbReference type="ChEBI" id="CHEBI:58718"/>
        <dbReference type="ChEBI" id="CHEBI:58886"/>
        <dbReference type="ChEBI" id="CHEBI:59633"/>
        <dbReference type="EC" id="3.5.1.115"/>
    </reaction>
</comment>
<feature type="binding site" evidence="2">
    <location>
        <position position="15"/>
    </location>
    <ligand>
        <name>Zn(2+)</name>
        <dbReference type="ChEBI" id="CHEBI:29105"/>
    </ligand>
</feature>
<organism evidence="4 5">
    <name type="scientific">Corynebacterium phoceense</name>
    <dbReference type="NCBI Taxonomy" id="1686286"/>
    <lineage>
        <taxon>Bacteria</taxon>
        <taxon>Bacillati</taxon>
        <taxon>Actinomycetota</taxon>
        <taxon>Actinomycetes</taxon>
        <taxon>Mycobacteriales</taxon>
        <taxon>Corynebacteriaceae</taxon>
        <taxon>Corynebacterium</taxon>
    </lineage>
</organism>
<feature type="region of interest" description="Disordered" evidence="3">
    <location>
        <begin position="1"/>
        <end position="21"/>
    </location>
</feature>
<dbReference type="STRING" id="1686286.GCA_900092335_01371"/>
<dbReference type="PANTHER" id="PTHR12993">
    <property type="entry name" value="N-ACETYLGLUCOSAMINYL-PHOSPHATIDYLINOSITOL DE-N-ACETYLASE-RELATED"/>
    <property type="match status" value="1"/>
</dbReference>
<dbReference type="EMBL" id="VHIR01000017">
    <property type="protein sequence ID" value="TQE42807.1"/>
    <property type="molecule type" value="Genomic_DNA"/>
</dbReference>
<comment type="cofactor">
    <cofactor evidence="2">
        <name>Zn(2+)</name>
        <dbReference type="ChEBI" id="CHEBI:29105"/>
    </cofactor>
    <text evidence="2">Binds 1 zinc ion per subunit.</text>
</comment>
<dbReference type="InterPro" id="IPR024078">
    <property type="entry name" value="LmbE-like_dom_sf"/>
</dbReference>
<evidence type="ECO:0000313" key="5">
    <source>
        <dbReference type="Proteomes" id="UP000318080"/>
    </source>
</evidence>
<evidence type="ECO:0000256" key="1">
    <source>
        <dbReference type="ARBA" id="ARBA00022833"/>
    </source>
</evidence>
<dbReference type="PANTHER" id="PTHR12993:SF11">
    <property type="entry name" value="N-ACETYLGLUCOSAMINYL-PHOSPHATIDYLINOSITOL DE-N-ACETYLASE"/>
    <property type="match status" value="1"/>
</dbReference>
<proteinExistence type="inferred from homology"/>
<dbReference type="NCBIfam" id="TIGR03446">
    <property type="entry name" value="mycothiol_Mca"/>
    <property type="match status" value="1"/>
</dbReference>
<dbReference type="InterPro" id="IPR017811">
    <property type="entry name" value="Mca"/>
</dbReference>
<dbReference type="GeneID" id="79852603"/>
<evidence type="ECO:0000313" key="4">
    <source>
        <dbReference type="EMBL" id="TQE42807.1"/>
    </source>
</evidence>
<protein>
    <recommendedName>
        <fullName evidence="2">Mycothiol S-conjugate amidase</fullName>
        <ecNumber evidence="2">3.5.1.115</ecNumber>
    </recommendedName>
</protein>
<accession>A0A540R582</accession>
<feature type="binding site" evidence="2">
    <location>
        <position position="12"/>
    </location>
    <ligand>
        <name>Zn(2+)</name>
        <dbReference type="ChEBI" id="CHEBI:29105"/>
    </ligand>
</feature>
<feature type="binding site" evidence="2">
    <location>
        <position position="145"/>
    </location>
    <ligand>
        <name>Zn(2+)</name>
        <dbReference type="ChEBI" id="CHEBI:29105"/>
    </ligand>
</feature>
<dbReference type="GO" id="GO:0008270">
    <property type="term" value="F:zinc ion binding"/>
    <property type="evidence" value="ECO:0007669"/>
    <property type="project" value="UniProtKB-UniRule"/>
</dbReference>
<gene>
    <name evidence="2 4" type="primary">mca</name>
    <name evidence="4" type="ORF">EJK80_10460</name>
</gene>
<dbReference type="GO" id="GO:0010127">
    <property type="term" value="P:mycothiol-dependent detoxification"/>
    <property type="evidence" value="ECO:0007669"/>
    <property type="project" value="UniProtKB-UniRule"/>
</dbReference>
<evidence type="ECO:0000256" key="2">
    <source>
        <dbReference type="HAMAP-Rule" id="MF_01482"/>
    </source>
</evidence>
<dbReference type="Pfam" id="PF02585">
    <property type="entry name" value="PIG-L"/>
    <property type="match status" value="1"/>
</dbReference>
<dbReference type="RefSeq" id="WP_066491334.1">
    <property type="nucleotide sequence ID" value="NZ_JADPQA010000002.1"/>
</dbReference>
<comment type="subunit">
    <text evidence="2">Monomer.</text>
</comment>
<comment type="similarity">
    <text evidence="2">Belongs to the MshB deacetylase family. Mca subfamily.</text>
</comment>
<keyword evidence="2" id="KW-0479">Metal-binding</keyword>
<comment type="function">
    <text evidence="2">A mycothiol (MSH, N-acetylcysteinyl-glucosaminyl-inositol) S-conjugate amidase, it recycles conjugated MSH to the N-acetyl cysteine conjugate (AcCys S-conjugate, a mercapturic acid) and the MSH precursor. Involved in MSH-dependent detoxification of a number of alkylating agents and antibiotics.</text>
</comment>